<evidence type="ECO:0000256" key="1">
    <source>
        <dbReference type="ARBA" id="ARBA00022737"/>
    </source>
</evidence>
<evidence type="ECO:0000256" key="5">
    <source>
        <dbReference type="SAM" id="SignalP"/>
    </source>
</evidence>
<dbReference type="EMBL" id="BMPP01000008">
    <property type="protein sequence ID" value="GGK27175.1"/>
    <property type="molecule type" value="Genomic_DNA"/>
</dbReference>
<accession>A0ABQ2EVP4</accession>
<evidence type="ECO:0000256" key="3">
    <source>
        <dbReference type="PROSITE-ProRule" id="PRU00339"/>
    </source>
</evidence>
<evidence type="ECO:0000256" key="2">
    <source>
        <dbReference type="ARBA" id="ARBA00022803"/>
    </source>
</evidence>
<dbReference type="Proteomes" id="UP000647587">
    <property type="component" value="Unassembled WGS sequence"/>
</dbReference>
<dbReference type="PANTHER" id="PTHR45586">
    <property type="entry name" value="TPR REPEAT-CONTAINING PROTEIN PA4667"/>
    <property type="match status" value="1"/>
</dbReference>
<dbReference type="PROSITE" id="PS50005">
    <property type="entry name" value="TPR"/>
    <property type="match status" value="2"/>
</dbReference>
<protein>
    <recommendedName>
        <fullName evidence="8">Tetratricopeptide repeat protein</fullName>
    </recommendedName>
</protein>
<dbReference type="Pfam" id="PF13432">
    <property type="entry name" value="TPR_16"/>
    <property type="match status" value="2"/>
</dbReference>
<keyword evidence="5" id="KW-0732">Signal</keyword>
<dbReference type="PANTHER" id="PTHR45586:SF1">
    <property type="entry name" value="LIPOPOLYSACCHARIDE ASSEMBLY PROTEIN B"/>
    <property type="match status" value="1"/>
</dbReference>
<dbReference type="Pfam" id="PF14559">
    <property type="entry name" value="TPR_19"/>
    <property type="match status" value="1"/>
</dbReference>
<dbReference type="Gene3D" id="1.25.40.10">
    <property type="entry name" value="Tetratricopeptide repeat domain"/>
    <property type="match status" value="4"/>
</dbReference>
<dbReference type="InterPro" id="IPR051012">
    <property type="entry name" value="CellSynth/LPSAsmb/PSIAsmb"/>
</dbReference>
<keyword evidence="1" id="KW-0677">Repeat</keyword>
<feature type="repeat" description="TPR" evidence="3">
    <location>
        <begin position="351"/>
        <end position="384"/>
    </location>
</feature>
<evidence type="ECO:0000256" key="4">
    <source>
        <dbReference type="SAM" id="MobiDB-lite"/>
    </source>
</evidence>
<evidence type="ECO:0000313" key="6">
    <source>
        <dbReference type="EMBL" id="GGK27175.1"/>
    </source>
</evidence>
<organism evidence="6 7">
    <name type="scientific">Deinococcus malanensis</name>
    <dbReference type="NCBI Taxonomy" id="1706855"/>
    <lineage>
        <taxon>Bacteria</taxon>
        <taxon>Thermotogati</taxon>
        <taxon>Deinococcota</taxon>
        <taxon>Deinococci</taxon>
        <taxon>Deinococcales</taxon>
        <taxon>Deinococcaceae</taxon>
        <taxon>Deinococcus</taxon>
    </lineage>
</organism>
<proteinExistence type="predicted"/>
<feature type="signal peptide" evidence="5">
    <location>
        <begin position="1"/>
        <end position="21"/>
    </location>
</feature>
<keyword evidence="2 3" id="KW-0802">TPR repeat</keyword>
<dbReference type="InterPro" id="IPR011990">
    <property type="entry name" value="TPR-like_helical_dom_sf"/>
</dbReference>
<dbReference type="SUPFAM" id="SSF48452">
    <property type="entry name" value="TPR-like"/>
    <property type="match status" value="1"/>
</dbReference>
<keyword evidence="7" id="KW-1185">Reference proteome</keyword>
<sequence>MTRHVLTVTALMLLSLTPALAQITPAQTTPAQSAPTQSAPASSPSAAGAQPADQSAAQARTLAERARAMYPRGSANIDQPLWKQAAAAAEAAVSAEPTNAEYLKLRAQIYTEVGFWRQAELAWAAYFRVAPAQGNTAETRQAAAVQYNLGYAAYTRNQGAEAARFFAACLQLDPASVPCTTWAARTALEAGSYAQAQTLYASALRLSPGDKTLSYFQTVAQNASRYGPAATRAFSRAYRDAEAGRKAQALAGFQEAARSAPGFLEAQRETGRLALELGNAQVALTAYQKATGLPGATAADRYNLSLAKEGQKYGLEAVRTFREAYARYAAGNKAAAEQGFQAATARNPNYAKAWAWLGRVRYEARNFQAAAEAYGRAVQLDPADRSSAHFLRLAQQDR</sequence>
<feature type="chain" id="PRO_5047403041" description="Tetratricopeptide repeat protein" evidence="5">
    <location>
        <begin position="22"/>
        <end position="398"/>
    </location>
</feature>
<dbReference type="RefSeq" id="WP_189008023.1">
    <property type="nucleotide sequence ID" value="NZ_BMPP01000008.1"/>
</dbReference>
<name>A0ABQ2EVP4_9DEIO</name>
<feature type="compositionally biased region" description="Low complexity" evidence="4">
    <location>
        <begin position="26"/>
        <end position="59"/>
    </location>
</feature>
<dbReference type="SMART" id="SM00028">
    <property type="entry name" value="TPR"/>
    <property type="match status" value="4"/>
</dbReference>
<feature type="repeat" description="TPR" evidence="3">
    <location>
        <begin position="143"/>
        <end position="176"/>
    </location>
</feature>
<gene>
    <name evidence="6" type="ORF">GCM10008955_21210</name>
</gene>
<dbReference type="InterPro" id="IPR019734">
    <property type="entry name" value="TPR_rpt"/>
</dbReference>
<evidence type="ECO:0008006" key="8">
    <source>
        <dbReference type="Google" id="ProtNLM"/>
    </source>
</evidence>
<evidence type="ECO:0000313" key="7">
    <source>
        <dbReference type="Proteomes" id="UP000647587"/>
    </source>
</evidence>
<reference evidence="7" key="1">
    <citation type="journal article" date="2019" name="Int. J. Syst. Evol. Microbiol.">
        <title>The Global Catalogue of Microorganisms (GCM) 10K type strain sequencing project: providing services to taxonomists for standard genome sequencing and annotation.</title>
        <authorList>
            <consortium name="The Broad Institute Genomics Platform"/>
            <consortium name="The Broad Institute Genome Sequencing Center for Infectious Disease"/>
            <person name="Wu L."/>
            <person name="Ma J."/>
        </authorList>
    </citation>
    <scope>NUCLEOTIDE SEQUENCE [LARGE SCALE GENOMIC DNA]</scope>
    <source>
        <strain evidence="7">JCM 30331</strain>
    </source>
</reference>
<feature type="region of interest" description="Disordered" evidence="4">
    <location>
        <begin position="26"/>
        <end position="62"/>
    </location>
</feature>
<comment type="caution">
    <text evidence="6">The sequence shown here is derived from an EMBL/GenBank/DDBJ whole genome shotgun (WGS) entry which is preliminary data.</text>
</comment>